<dbReference type="Proteomes" id="UP000287330">
    <property type="component" value="Unassembled WGS sequence"/>
</dbReference>
<feature type="signal peptide" evidence="2">
    <location>
        <begin position="1"/>
        <end position="22"/>
    </location>
</feature>
<evidence type="ECO:0000313" key="4">
    <source>
        <dbReference type="EMBL" id="RUO57560.1"/>
    </source>
</evidence>
<sequence length="214" mass="23914">MKTKLSLTSFALLASCSLPAVAQSAFTLPAQSLNQLTVSGISTEIDFDGSANQTAFDGSGARAEVKLQWQNDWYVGLAGEFLETRDDSVDLFSDELTAGIGTHYVLNANTRFFSELLVHRLTIETEDGDTRSEDQDTGPGIKLGIAHQAQTNLTLFASARYSRLTREVRYWQTELGAFYMFNPSTALGLSYQRRTASETDYRQDSYLFNVHFWF</sequence>
<dbReference type="AlphaFoldDB" id="A0A432Y9A9"/>
<protein>
    <recommendedName>
        <fullName evidence="3">Outer membrane protein beta-barrel domain-containing protein</fullName>
    </recommendedName>
</protein>
<dbReference type="OrthoDB" id="6236925at2"/>
<accession>A0A432Y9A9</accession>
<name>A0A432Y9A9_9GAMM</name>
<keyword evidence="1 2" id="KW-0732">Signal</keyword>
<dbReference type="EMBL" id="PIPV01000002">
    <property type="protein sequence ID" value="RUO57560.1"/>
    <property type="molecule type" value="Genomic_DNA"/>
</dbReference>
<evidence type="ECO:0000313" key="5">
    <source>
        <dbReference type="Proteomes" id="UP000287330"/>
    </source>
</evidence>
<dbReference type="SUPFAM" id="SSF56935">
    <property type="entry name" value="Porins"/>
    <property type="match status" value="1"/>
</dbReference>
<feature type="chain" id="PRO_5019371890" description="Outer membrane protein beta-barrel domain-containing protein" evidence="2">
    <location>
        <begin position="23"/>
        <end position="214"/>
    </location>
</feature>
<evidence type="ECO:0000256" key="1">
    <source>
        <dbReference type="ARBA" id="ARBA00022729"/>
    </source>
</evidence>
<evidence type="ECO:0000256" key="2">
    <source>
        <dbReference type="SAM" id="SignalP"/>
    </source>
</evidence>
<dbReference type="Pfam" id="PF13505">
    <property type="entry name" value="OMP_b-brl"/>
    <property type="match status" value="1"/>
</dbReference>
<dbReference type="RefSeq" id="WP_110573296.1">
    <property type="nucleotide sequence ID" value="NZ_PIPV01000002.1"/>
</dbReference>
<reference evidence="5" key="1">
    <citation type="journal article" date="2018" name="Front. Microbiol.">
        <title>Genome-Based Analysis Reveals the Taxonomy and Diversity of the Family Idiomarinaceae.</title>
        <authorList>
            <person name="Liu Y."/>
            <person name="Lai Q."/>
            <person name="Shao Z."/>
        </authorList>
    </citation>
    <scope>NUCLEOTIDE SEQUENCE [LARGE SCALE GENOMIC DNA]</scope>
    <source>
        <strain evidence="5">F23</strain>
    </source>
</reference>
<feature type="domain" description="Outer membrane protein beta-barrel" evidence="3">
    <location>
        <begin position="9"/>
        <end position="164"/>
    </location>
</feature>
<proteinExistence type="predicted"/>
<organism evidence="4 5">
    <name type="scientific">Idiomarina fontislapidosi</name>
    <dbReference type="NCBI Taxonomy" id="263723"/>
    <lineage>
        <taxon>Bacteria</taxon>
        <taxon>Pseudomonadati</taxon>
        <taxon>Pseudomonadota</taxon>
        <taxon>Gammaproteobacteria</taxon>
        <taxon>Alteromonadales</taxon>
        <taxon>Idiomarinaceae</taxon>
        <taxon>Idiomarina</taxon>
    </lineage>
</organism>
<keyword evidence="5" id="KW-1185">Reference proteome</keyword>
<dbReference type="PROSITE" id="PS51257">
    <property type="entry name" value="PROKAR_LIPOPROTEIN"/>
    <property type="match status" value="1"/>
</dbReference>
<dbReference type="InterPro" id="IPR027385">
    <property type="entry name" value="Beta-barrel_OMP"/>
</dbReference>
<gene>
    <name evidence="4" type="ORF">CWE25_03595</name>
</gene>
<evidence type="ECO:0000259" key="3">
    <source>
        <dbReference type="Pfam" id="PF13505"/>
    </source>
</evidence>
<comment type="caution">
    <text evidence="4">The sequence shown here is derived from an EMBL/GenBank/DDBJ whole genome shotgun (WGS) entry which is preliminary data.</text>
</comment>